<dbReference type="Proteomes" id="UP000076761">
    <property type="component" value="Unassembled WGS sequence"/>
</dbReference>
<dbReference type="GO" id="GO:0004577">
    <property type="term" value="F:N-acetylglucosaminyldiphosphodolichol N-acetylglucosaminyltransferase activity"/>
    <property type="evidence" value="ECO:0007669"/>
    <property type="project" value="UniProtKB-EC"/>
</dbReference>
<keyword evidence="15" id="KW-1185">Reference proteome</keyword>
<evidence type="ECO:0000256" key="9">
    <source>
        <dbReference type="ARBA" id="ARBA00024804"/>
    </source>
</evidence>
<dbReference type="GO" id="GO:0005783">
    <property type="term" value="C:endoplasmic reticulum"/>
    <property type="evidence" value="ECO:0007669"/>
    <property type="project" value="UniProtKB-SubCell"/>
</dbReference>
<dbReference type="SUPFAM" id="SSF53756">
    <property type="entry name" value="UDP-Glycosyltransferase/glycogen phosphorylase"/>
    <property type="match status" value="1"/>
</dbReference>
<accession>A0A165T7U8</accession>
<evidence type="ECO:0000313" key="15">
    <source>
        <dbReference type="Proteomes" id="UP000076761"/>
    </source>
</evidence>
<reference evidence="14 15" key="1">
    <citation type="journal article" date="2016" name="Mol. Biol. Evol.">
        <title>Comparative Genomics of Early-Diverging Mushroom-Forming Fungi Provides Insights into the Origins of Lignocellulose Decay Capabilities.</title>
        <authorList>
            <person name="Nagy L.G."/>
            <person name="Riley R."/>
            <person name="Tritt A."/>
            <person name="Adam C."/>
            <person name="Daum C."/>
            <person name="Floudas D."/>
            <person name="Sun H."/>
            <person name="Yadav J.S."/>
            <person name="Pangilinan J."/>
            <person name="Larsson K.H."/>
            <person name="Matsuura K."/>
            <person name="Barry K."/>
            <person name="Labutti K."/>
            <person name="Kuo R."/>
            <person name="Ohm R.A."/>
            <person name="Bhattacharya S.S."/>
            <person name="Shirouzu T."/>
            <person name="Yoshinaga Y."/>
            <person name="Martin F.M."/>
            <person name="Grigoriev I.V."/>
            <person name="Hibbett D.S."/>
        </authorList>
    </citation>
    <scope>NUCLEOTIDE SEQUENCE [LARGE SCALE GENOMIC DNA]</scope>
    <source>
        <strain evidence="14 15">HHB14362 ss-1</strain>
    </source>
</reference>
<keyword evidence="6 12" id="KW-0328">Glycosyltransferase</keyword>
<protein>
    <recommendedName>
        <fullName evidence="5 12">UDP-N-acetylglucosamine transferase subunit ALG13</fullName>
        <ecNumber evidence="4 12">2.4.1.141</ecNumber>
    </recommendedName>
    <alternativeName>
        <fullName evidence="10 12">Asparagine-linked glycosylation protein 13</fullName>
    </alternativeName>
</protein>
<keyword evidence="7 12" id="KW-0808">Transferase</keyword>
<evidence type="ECO:0000256" key="3">
    <source>
        <dbReference type="ARBA" id="ARBA00011198"/>
    </source>
</evidence>
<evidence type="ECO:0000256" key="2">
    <source>
        <dbReference type="ARBA" id="ARBA00006962"/>
    </source>
</evidence>
<evidence type="ECO:0000256" key="11">
    <source>
        <dbReference type="ARBA" id="ARBA00048184"/>
    </source>
</evidence>
<evidence type="ECO:0000259" key="13">
    <source>
        <dbReference type="Pfam" id="PF04101"/>
    </source>
</evidence>
<evidence type="ECO:0000256" key="7">
    <source>
        <dbReference type="ARBA" id="ARBA00022679"/>
    </source>
</evidence>
<organism evidence="14 15">
    <name type="scientific">Neolentinus lepideus HHB14362 ss-1</name>
    <dbReference type="NCBI Taxonomy" id="1314782"/>
    <lineage>
        <taxon>Eukaryota</taxon>
        <taxon>Fungi</taxon>
        <taxon>Dikarya</taxon>
        <taxon>Basidiomycota</taxon>
        <taxon>Agaricomycotina</taxon>
        <taxon>Agaricomycetes</taxon>
        <taxon>Gloeophyllales</taxon>
        <taxon>Gloeophyllaceae</taxon>
        <taxon>Neolentinus</taxon>
    </lineage>
</organism>
<evidence type="ECO:0000256" key="6">
    <source>
        <dbReference type="ARBA" id="ARBA00022676"/>
    </source>
</evidence>
<evidence type="ECO:0000256" key="1">
    <source>
        <dbReference type="ARBA" id="ARBA00004240"/>
    </source>
</evidence>
<dbReference type="STRING" id="1314782.A0A165T7U8"/>
<dbReference type="InParanoid" id="A0A165T7U8"/>
<comment type="catalytic activity">
    <reaction evidence="11">
        <text>an N-acetyl-alpha-D-glucosaminyl-diphospho-di-trans,poly-cis-dolichol + UDP-N-acetyl-alpha-D-glucosamine = an N,N'-diacetylchitobiosyl-diphospho-di-trans,poly-cis-dolichol + UDP + H(+)</text>
        <dbReference type="Rhea" id="RHEA:23380"/>
        <dbReference type="Rhea" id="RHEA-COMP:19507"/>
        <dbReference type="Rhea" id="RHEA-COMP:19510"/>
        <dbReference type="ChEBI" id="CHEBI:15378"/>
        <dbReference type="ChEBI" id="CHEBI:57269"/>
        <dbReference type="ChEBI" id="CHEBI:57705"/>
        <dbReference type="ChEBI" id="CHEBI:58223"/>
        <dbReference type="ChEBI" id="CHEBI:58427"/>
        <dbReference type="EC" id="2.4.1.141"/>
    </reaction>
</comment>
<feature type="domain" description="Glycosyl transferase family 28 C-terminal" evidence="13">
    <location>
        <begin position="3"/>
        <end position="156"/>
    </location>
</feature>
<keyword evidence="8 12" id="KW-0256">Endoplasmic reticulum</keyword>
<dbReference type="EMBL" id="KV425567">
    <property type="protein sequence ID" value="KZT26267.1"/>
    <property type="molecule type" value="Genomic_DNA"/>
</dbReference>
<comment type="subcellular location">
    <subcellularLocation>
        <location evidence="1 12">Endoplasmic reticulum</location>
    </subcellularLocation>
</comment>
<dbReference type="GO" id="GO:0006488">
    <property type="term" value="P:dolichol-linked oligosaccharide biosynthetic process"/>
    <property type="evidence" value="ECO:0007669"/>
    <property type="project" value="InterPro"/>
</dbReference>
<proteinExistence type="inferred from homology"/>
<comment type="function">
    <text evidence="9 12">Involved in protein N-glycosylation. Essential for the second step of the dolichol-linked oligosaccharide pathway.</text>
</comment>
<evidence type="ECO:0000256" key="4">
    <source>
        <dbReference type="ARBA" id="ARBA00012614"/>
    </source>
</evidence>
<evidence type="ECO:0000256" key="10">
    <source>
        <dbReference type="ARBA" id="ARBA00032061"/>
    </source>
</evidence>
<dbReference type="InterPro" id="IPR007235">
    <property type="entry name" value="Glyco_trans_28_C"/>
</dbReference>
<dbReference type="EC" id="2.4.1.141" evidence="4 12"/>
<name>A0A165T7U8_9AGAM</name>
<evidence type="ECO:0000256" key="12">
    <source>
        <dbReference type="RuleBase" id="RU362128"/>
    </source>
</evidence>
<dbReference type="Pfam" id="PF04101">
    <property type="entry name" value="Glyco_tran_28_C"/>
    <property type="match status" value="1"/>
</dbReference>
<dbReference type="InterPro" id="IPR039042">
    <property type="entry name" value="Alg13-like"/>
</dbReference>
<sequence>MRVFVTVGSTRFDPLIEASLSTAVLQALHSRGYTDITVQCGSSRGAGDLALPSEAGTASLMKDGVSVEAWRFKPSLQDEYERADLIISHAGSGTILDVLRMGKTLIVVPNPTLLDNHQAELAEALAARGHLYAAVISDLPRVIELMDGSKLVPFPQFDGSKFRALLDEEMGYI</sequence>
<dbReference type="AlphaFoldDB" id="A0A165T7U8"/>
<comment type="subunit">
    <text evidence="3 12">Heterodimer with ALG14 to form a functional enzyme.</text>
</comment>
<dbReference type="Gene3D" id="3.40.50.2000">
    <property type="entry name" value="Glycogen Phosphorylase B"/>
    <property type="match status" value="1"/>
</dbReference>
<evidence type="ECO:0000313" key="14">
    <source>
        <dbReference type="EMBL" id="KZT26267.1"/>
    </source>
</evidence>
<comment type="similarity">
    <text evidence="2 12">Belongs to the glycosyltransferase 28 family.</text>
</comment>
<dbReference type="FunCoup" id="A0A165T7U8">
    <property type="interactions" value="120"/>
</dbReference>
<dbReference type="PANTHER" id="PTHR12867:SF6">
    <property type="entry name" value="N-ACETYLGLUCOSAMINYLDIPHOSPHODOLICHOL N-ACETYLGLUCOSAMINYLTRANSFERASE"/>
    <property type="match status" value="1"/>
</dbReference>
<dbReference type="PANTHER" id="PTHR12867">
    <property type="entry name" value="GLYCOSYL TRANSFERASE-RELATED"/>
    <property type="match status" value="1"/>
</dbReference>
<evidence type="ECO:0000256" key="8">
    <source>
        <dbReference type="ARBA" id="ARBA00022824"/>
    </source>
</evidence>
<dbReference type="OrthoDB" id="20273at2759"/>
<evidence type="ECO:0000256" key="5">
    <source>
        <dbReference type="ARBA" id="ARBA00017468"/>
    </source>
</evidence>
<gene>
    <name evidence="12" type="primary">ALG13</name>
    <name evidence="14" type="ORF">NEOLEDRAFT_1132303</name>
</gene>